<accession>A0A9D4DGN0</accession>
<reference evidence="1" key="1">
    <citation type="journal article" date="2019" name="bioRxiv">
        <title>The Genome of the Zebra Mussel, Dreissena polymorpha: A Resource for Invasive Species Research.</title>
        <authorList>
            <person name="McCartney M.A."/>
            <person name="Auch B."/>
            <person name="Kono T."/>
            <person name="Mallez S."/>
            <person name="Zhang Y."/>
            <person name="Obille A."/>
            <person name="Becker A."/>
            <person name="Abrahante J.E."/>
            <person name="Garbe J."/>
            <person name="Badalamenti J.P."/>
            <person name="Herman A."/>
            <person name="Mangelson H."/>
            <person name="Liachko I."/>
            <person name="Sullivan S."/>
            <person name="Sone E.D."/>
            <person name="Koren S."/>
            <person name="Silverstein K.A.T."/>
            <person name="Beckman K.B."/>
            <person name="Gohl D.M."/>
        </authorList>
    </citation>
    <scope>NUCLEOTIDE SEQUENCE</scope>
    <source>
        <strain evidence="1">Duluth1</strain>
        <tissue evidence="1">Whole animal</tissue>
    </source>
</reference>
<gene>
    <name evidence="1" type="ORF">DPMN_182522</name>
</gene>
<protein>
    <submittedName>
        <fullName evidence="1">Uncharacterized protein</fullName>
    </submittedName>
</protein>
<dbReference type="EMBL" id="JAIWYP010000010">
    <property type="protein sequence ID" value="KAH3748085.1"/>
    <property type="molecule type" value="Genomic_DNA"/>
</dbReference>
<sequence length="75" mass="8751">MCRERWFTIWIFPVEVGCRGFPAQSVWKALRNLGTKGRTRTSSERTLGKEAERASSWLLLRRYETTWKPSQTSSA</sequence>
<comment type="caution">
    <text evidence="1">The sequence shown here is derived from an EMBL/GenBank/DDBJ whole genome shotgun (WGS) entry which is preliminary data.</text>
</comment>
<organism evidence="1 2">
    <name type="scientific">Dreissena polymorpha</name>
    <name type="common">Zebra mussel</name>
    <name type="synonym">Mytilus polymorpha</name>
    <dbReference type="NCBI Taxonomy" id="45954"/>
    <lineage>
        <taxon>Eukaryota</taxon>
        <taxon>Metazoa</taxon>
        <taxon>Spiralia</taxon>
        <taxon>Lophotrochozoa</taxon>
        <taxon>Mollusca</taxon>
        <taxon>Bivalvia</taxon>
        <taxon>Autobranchia</taxon>
        <taxon>Heteroconchia</taxon>
        <taxon>Euheterodonta</taxon>
        <taxon>Imparidentia</taxon>
        <taxon>Neoheterodontei</taxon>
        <taxon>Myida</taxon>
        <taxon>Dreissenoidea</taxon>
        <taxon>Dreissenidae</taxon>
        <taxon>Dreissena</taxon>
    </lineage>
</organism>
<dbReference type="AlphaFoldDB" id="A0A9D4DGN0"/>
<evidence type="ECO:0000313" key="2">
    <source>
        <dbReference type="Proteomes" id="UP000828390"/>
    </source>
</evidence>
<evidence type="ECO:0000313" key="1">
    <source>
        <dbReference type="EMBL" id="KAH3748085.1"/>
    </source>
</evidence>
<name>A0A9D4DGN0_DREPO</name>
<dbReference type="Proteomes" id="UP000828390">
    <property type="component" value="Unassembled WGS sequence"/>
</dbReference>
<keyword evidence="2" id="KW-1185">Reference proteome</keyword>
<reference evidence="1" key="2">
    <citation type="submission" date="2020-11" db="EMBL/GenBank/DDBJ databases">
        <authorList>
            <person name="McCartney M.A."/>
            <person name="Auch B."/>
            <person name="Kono T."/>
            <person name="Mallez S."/>
            <person name="Becker A."/>
            <person name="Gohl D.M."/>
            <person name="Silverstein K.A.T."/>
            <person name="Koren S."/>
            <person name="Bechman K.B."/>
            <person name="Herman A."/>
            <person name="Abrahante J.E."/>
            <person name="Garbe J."/>
        </authorList>
    </citation>
    <scope>NUCLEOTIDE SEQUENCE</scope>
    <source>
        <strain evidence="1">Duluth1</strain>
        <tissue evidence="1">Whole animal</tissue>
    </source>
</reference>
<proteinExistence type="predicted"/>